<dbReference type="STRING" id="266762.HQ36_01640"/>
<keyword evidence="3" id="KW-1185">Reference proteome</keyword>
<keyword evidence="1" id="KW-0472">Membrane</keyword>
<organism evidence="2 3">
    <name type="scientific">Porphyromonas gingivicanis</name>
    <dbReference type="NCBI Taxonomy" id="266762"/>
    <lineage>
        <taxon>Bacteria</taxon>
        <taxon>Pseudomonadati</taxon>
        <taxon>Bacteroidota</taxon>
        <taxon>Bacteroidia</taxon>
        <taxon>Bacteroidales</taxon>
        <taxon>Porphyromonadaceae</taxon>
        <taxon>Porphyromonas</taxon>
    </lineage>
</organism>
<dbReference type="Proteomes" id="UP000030134">
    <property type="component" value="Unassembled WGS sequence"/>
</dbReference>
<feature type="transmembrane region" description="Helical" evidence="1">
    <location>
        <begin position="7"/>
        <end position="30"/>
    </location>
</feature>
<evidence type="ECO:0000313" key="3">
    <source>
        <dbReference type="Proteomes" id="UP000030134"/>
    </source>
</evidence>
<feature type="transmembrane region" description="Helical" evidence="1">
    <location>
        <begin position="36"/>
        <end position="58"/>
    </location>
</feature>
<name>A0A0A2G7D5_9PORP</name>
<sequence length="67" mass="7445">MKGMSRIITLLAILLIIVVAIGATIAFFYLPENMQGVVLGITALALLNLLLVLGFTRYNDKRGRRRK</sequence>
<keyword evidence="1" id="KW-1133">Transmembrane helix</keyword>
<comment type="caution">
    <text evidence="2">The sequence shown here is derived from an EMBL/GenBank/DDBJ whole genome shotgun (WGS) entry which is preliminary data.</text>
</comment>
<dbReference type="AlphaFoldDB" id="A0A0A2G7D5"/>
<evidence type="ECO:0000313" key="2">
    <source>
        <dbReference type="EMBL" id="KGN99181.1"/>
    </source>
</evidence>
<reference evidence="2 3" key="1">
    <citation type="submission" date="2014-08" db="EMBL/GenBank/DDBJ databases">
        <title>Porphyromonas gingivicanis strain:COT-022_OH1391 Genome sequencing.</title>
        <authorList>
            <person name="Wallis C."/>
            <person name="Deusch O."/>
            <person name="O'Flynn C."/>
            <person name="Davis I."/>
            <person name="Jospin G."/>
            <person name="Darling A.E."/>
            <person name="Coil D.A."/>
            <person name="Alexiev A."/>
            <person name="Horsfall A."/>
            <person name="Kirkwood N."/>
            <person name="Harris S."/>
            <person name="Eisen J.A."/>
        </authorList>
    </citation>
    <scope>NUCLEOTIDE SEQUENCE [LARGE SCALE GENOMIC DNA]</scope>
    <source>
        <strain evidence="3">COT-022 OH1391</strain>
    </source>
</reference>
<protein>
    <submittedName>
        <fullName evidence="2">Uncharacterized protein</fullName>
    </submittedName>
</protein>
<evidence type="ECO:0000256" key="1">
    <source>
        <dbReference type="SAM" id="Phobius"/>
    </source>
</evidence>
<dbReference type="EMBL" id="JQZW01000002">
    <property type="protein sequence ID" value="KGN99181.1"/>
    <property type="molecule type" value="Genomic_DNA"/>
</dbReference>
<keyword evidence="1" id="KW-0812">Transmembrane</keyword>
<accession>A0A0A2G7D5</accession>
<proteinExistence type="predicted"/>
<gene>
    <name evidence="2" type="ORF">HQ36_01640</name>
</gene>